<feature type="transmembrane region" description="Helical" evidence="1">
    <location>
        <begin position="53"/>
        <end position="72"/>
    </location>
</feature>
<keyword evidence="1" id="KW-0812">Transmembrane</keyword>
<evidence type="ECO:0000256" key="1">
    <source>
        <dbReference type="SAM" id="Phobius"/>
    </source>
</evidence>
<keyword evidence="3" id="KW-1185">Reference proteome</keyword>
<feature type="transmembrane region" description="Helical" evidence="1">
    <location>
        <begin position="123"/>
        <end position="145"/>
    </location>
</feature>
<sequence length="220" mass="24931">MIEPIRLLWCHDSGRPAISFIGFMFQREYLIALAKYHIFAVARFKGMRSKTRNAIQAAGLAALLAILPMRAWAMAGMEETIADVMVWVVIIVVPIGALYLFWKVHVLPEVYAEKHNHPQKHAIQVLCLLSLAFGGLLWPIAWLWAFTKPTSYKQAYGTDKHDDYFLKPDGEHGSKPMDLAIVDDELMLLKEKMDGLNKKRDLILNTQRKDSAPVNSEGAQ</sequence>
<protein>
    <submittedName>
        <fullName evidence="2">DUF3302 domain-containing protein</fullName>
    </submittedName>
</protein>
<dbReference type="InterPro" id="IPR011223">
    <property type="entry name" value="UCP028770"/>
</dbReference>
<feature type="transmembrane region" description="Helical" evidence="1">
    <location>
        <begin position="84"/>
        <end position="102"/>
    </location>
</feature>
<evidence type="ECO:0000313" key="2">
    <source>
        <dbReference type="EMBL" id="MBM3116999.1"/>
    </source>
</evidence>
<proteinExistence type="predicted"/>
<dbReference type="Proteomes" id="UP000809431">
    <property type="component" value="Unassembled WGS sequence"/>
</dbReference>
<gene>
    <name evidence="2" type="ORF">JMJ54_14280</name>
</gene>
<reference evidence="2 3" key="1">
    <citation type="submission" date="2021-01" db="EMBL/GenBank/DDBJ databases">
        <title>Draft Genome Sequence and Polyhydroxyalkanoate Biosynthetic Potential of Jeongeupia naejangsanensis Type Strain DSM 24253.</title>
        <authorList>
            <person name="Turrini P."/>
            <person name="Artuso I."/>
            <person name="Lugli G.A."/>
            <person name="Frangipani E."/>
            <person name="Ventura M."/>
            <person name="Visca P."/>
        </authorList>
    </citation>
    <scope>NUCLEOTIDE SEQUENCE [LARGE SCALE GENOMIC DNA]</scope>
    <source>
        <strain evidence="2 3">DSM 24253</strain>
    </source>
</reference>
<evidence type="ECO:0000313" key="3">
    <source>
        <dbReference type="Proteomes" id="UP000809431"/>
    </source>
</evidence>
<keyword evidence="1" id="KW-1133">Transmembrane helix</keyword>
<dbReference type="EMBL" id="JAESND010000007">
    <property type="protein sequence ID" value="MBM3116999.1"/>
    <property type="molecule type" value="Genomic_DNA"/>
</dbReference>
<dbReference type="RefSeq" id="WP_203539225.1">
    <property type="nucleotide sequence ID" value="NZ_JAESND010000007.1"/>
</dbReference>
<name>A0ABS2BN04_9NEIS</name>
<dbReference type="Pfam" id="PF11742">
    <property type="entry name" value="DUF3302"/>
    <property type="match status" value="1"/>
</dbReference>
<organism evidence="2 3">
    <name type="scientific">Jeongeupia naejangsanensis</name>
    <dbReference type="NCBI Taxonomy" id="613195"/>
    <lineage>
        <taxon>Bacteria</taxon>
        <taxon>Pseudomonadati</taxon>
        <taxon>Pseudomonadota</taxon>
        <taxon>Betaproteobacteria</taxon>
        <taxon>Neisseriales</taxon>
        <taxon>Chitinibacteraceae</taxon>
        <taxon>Jeongeupia</taxon>
    </lineage>
</organism>
<comment type="caution">
    <text evidence="2">The sequence shown here is derived from an EMBL/GenBank/DDBJ whole genome shotgun (WGS) entry which is preliminary data.</text>
</comment>
<keyword evidence="1" id="KW-0472">Membrane</keyword>
<accession>A0ABS2BN04</accession>